<dbReference type="InterPro" id="IPR000531">
    <property type="entry name" value="Beta-barrel_TonB"/>
</dbReference>
<evidence type="ECO:0000256" key="8">
    <source>
        <dbReference type="ARBA" id="ARBA00023170"/>
    </source>
</evidence>
<evidence type="ECO:0000256" key="9">
    <source>
        <dbReference type="ARBA" id="ARBA00023237"/>
    </source>
</evidence>
<reference evidence="15 16" key="1">
    <citation type="submission" date="2024-07" db="EMBL/GenBank/DDBJ databases">
        <title>Genomic Encyclopedia of Type Strains, Phase V (KMG-V): Genome sequencing to study the core and pangenomes of soil and plant-associated prokaryotes.</title>
        <authorList>
            <person name="Whitman W."/>
        </authorList>
    </citation>
    <scope>NUCLEOTIDE SEQUENCE [LARGE SCALE GENOMIC DNA]</scope>
    <source>
        <strain evidence="15 16">USDA 415</strain>
    </source>
</reference>
<dbReference type="SUPFAM" id="SSF56935">
    <property type="entry name" value="Porins"/>
    <property type="match status" value="1"/>
</dbReference>
<evidence type="ECO:0000256" key="10">
    <source>
        <dbReference type="PROSITE-ProRule" id="PRU01360"/>
    </source>
</evidence>
<dbReference type="CDD" id="cd01347">
    <property type="entry name" value="ligand_gated_channel"/>
    <property type="match status" value="1"/>
</dbReference>
<feature type="domain" description="TonB-dependent receptor plug" evidence="14">
    <location>
        <begin position="129"/>
        <end position="226"/>
    </location>
</feature>
<evidence type="ECO:0000259" key="13">
    <source>
        <dbReference type="Pfam" id="PF00593"/>
    </source>
</evidence>
<feature type="domain" description="TonB-dependent receptor-like beta-barrel" evidence="13">
    <location>
        <begin position="301"/>
        <end position="748"/>
    </location>
</feature>
<keyword evidence="4 10" id="KW-1134">Transmembrane beta strand</keyword>
<protein>
    <submittedName>
        <fullName evidence="15">Iron complex outermembrane receptor protein</fullName>
    </submittedName>
</protein>
<dbReference type="PANTHER" id="PTHR32552">
    <property type="entry name" value="FERRICHROME IRON RECEPTOR-RELATED"/>
    <property type="match status" value="1"/>
</dbReference>
<dbReference type="InterPro" id="IPR037066">
    <property type="entry name" value="Plug_dom_sf"/>
</dbReference>
<keyword evidence="3 10" id="KW-0813">Transport</keyword>
<sequence>MPVNADGRLVGDRRNAADKGRSHLLIGAAFLLADVASAATPANAQSSVPLPPVSVDQPTQKRKPAAAAAKPAQRTQAAAAARQRSRNAQPAPPTPSERAAASAAVLNEAKLHYRAMPSSTTLRSGASPLDTSQTVNVVPEQVLKDQLPRNLDDALANVSGVTQANTLAGTQDAVMRRGFGDNRDGSIMRNGMPLVQGRSLDAAVESVEVLKGPASLLYGIMDPGGIVNTISKRPELYQHGSVTLLGSTYANSRTGADGTIDITGPIGDRGLAYRFIGYGVSEDYWRNFGRHREMLVAPSLAWYGENTTIQLNYEHREFITPFDRGTAFDPATKAPLAIPATRRLDEPFNNMWGTSDLMQASVEHRLNQDWKLFAAYSYNTETFSANQLRITGVNAKTGVETRSNDGTWGSLSNASYGTSYLQGNVWLGDMRNEVLFGGDGQYRTIYRDDLIRQATPSFNFYNPVYGLITPGTTVSAADSAQTDKLGQWSLFFQDTLHLTGRFALVGGVRYMDYDQLAGKGRPFITNTNVSADKVLPLGGAIFKLTNQVSLYASYTQSLKPTSSIAPLTGGVVIGSNIAPEEGTQWETGVKFDFNKRISGTLALYDIDKKNVLVSQLNPTTGIVEYRTAGKVRSRGVELDVTGSLTDNWSMIGSYGYTDARVTEDPTLAGKQLQNVALNTASLYLVYDFGTTLPGRLRLGGGARYVGDRPGDAANSFVLPAYTVADLFATYETKVQSFPVIYQFNVKNLFDTVYYPSANSILTVAMGDARRFSLSATVKF</sequence>
<evidence type="ECO:0000256" key="4">
    <source>
        <dbReference type="ARBA" id="ARBA00022452"/>
    </source>
</evidence>
<keyword evidence="16" id="KW-1185">Reference proteome</keyword>
<evidence type="ECO:0000256" key="2">
    <source>
        <dbReference type="ARBA" id="ARBA00009810"/>
    </source>
</evidence>
<evidence type="ECO:0000256" key="1">
    <source>
        <dbReference type="ARBA" id="ARBA00004571"/>
    </source>
</evidence>
<keyword evidence="6 11" id="KW-0798">TonB box</keyword>
<gene>
    <name evidence="15" type="ORF">ABIF29_001761</name>
</gene>
<keyword evidence="5 10" id="KW-0812">Transmembrane</keyword>
<comment type="caution">
    <text evidence="15">The sequence shown here is derived from an EMBL/GenBank/DDBJ whole genome shotgun (WGS) entry which is preliminary data.</text>
</comment>
<comment type="subcellular location">
    <subcellularLocation>
        <location evidence="1 10">Cell outer membrane</location>
        <topology evidence="1 10">Multi-pass membrane protein</topology>
    </subcellularLocation>
</comment>
<dbReference type="EMBL" id="JBGBZA010000002">
    <property type="protein sequence ID" value="MEY9314962.1"/>
    <property type="molecule type" value="Genomic_DNA"/>
</dbReference>
<dbReference type="Gene3D" id="2.170.130.10">
    <property type="entry name" value="TonB-dependent receptor, plug domain"/>
    <property type="match status" value="1"/>
</dbReference>
<keyword evidence="9 10" id="KW-0998">Cell outer membrane</keyword>
<evidence type="ECO:0000256" key="11">
    <source>
        <dbReference type="RuleBase" id="RU003357"/>
    </source>
</evidence>
<evidence type="ECO:0000313" key="16">
    <source>
        <dbReference type="Proteomes" id="UP001565471"/>
    </source>
</evidence>
<dbReference type="InterPro" id="IPR039426">
    <property type="entry name" value="TonB-dep_rcpt-like"/>
</dbReference>
<evidence type="ECO:0000256" key="7">
    <source>
        <dbReference type="ARBA" id="ARBA00023136"/>
    </source>
</evidence>
<dbReference type="Pfam" id="PF07715">
    <property type="entry name" value="Plug"/>
    <property type="match status" value="1"/>
</dbReference>
<dbReference type="Pfam" id="PF00593">
    <property type="entry name" value="TonB_dep_Rec_b-barrel"/>
    <property type="match status" value="1"/>
</dbReference>
<feature type="region of interest" description="Disordered" evidence="12">
    <location>
        <begin position="42"/>
        <end position="102"/>
    </location>
</feature>
<name>A0ABV4EUX3_BRAEL</name>
<dbReference type="NCBIfam" id="TIGR01783">
    <property type="entry name" value="TonB-siderophor"/>
    <property type="match status" value="1"/>
</dbReference>
<evidence type="ECO:0000256" key="5">
    <source>
        <dbReference type="ARBA" id="ARBA00022692"/>
    </source>
</evidence>
<evidence type="ECO:0000256" key="6">
    <source>
        <dbReference type="ARBA" id="ARBA00023077"/>
    </source>
</evidence>
<dbReference type="Proteomes" id="UP001565471">
    <property type="component" value="Unassembled WGS sequence"/>
</dbReference>
<dbReference type="InterPro" id="IPR036942">
    <property type="entry name" value="Beta-barrel_TonB_sf"/>
</dbReference>
<keyword evidence="7 10" id="KW-0472">Membrane</keyword>
<evidence type="ECO:0000313" key="15">
    <source>
        <dbReference type="EMBL" id="MEY9314962.1"/>
    </source>
</evidence>
<organism evidence="15 16">
    <name type="scientific">Bradyrhizobium elkanii</name>
    <dbReference type="NCBI Taxonomy" id="29448"/>
    <lineage>
        <taxon>Bacteria</taxon>
        <taxon>Pseudomonadati</taxon>
        <taxon>Pseudomonadota</taxon>
        <taxon>Alphaproteobacteria</taxon>
        <taxon>Hyphomicrobiales</taxon>
        <taxon>Nitrobacteraceae</taxon>
        <taxon>Bradyrhizobium</taxon>
    </lineage>
</organism>
<feature type="compositionally biased region" description="Low complexity" evidence="12">
    <location>
        <begin position="65"/>
        <end position="89"/>
    </location>
</feature>
<evidence type="ECO:0000256" key="3">
    <source>
        <dbReference type="ARBA" id="ARBA00022448"/>
    </source>
</evidence>
<dbReference type="PROSITE" id="PS52016">
    <property type="entry name" value="TONB_DEPENDENT_REC_3"/>
    <property type="match status" value="1"/>
</dbReference>
<dbReference type="PANTHER" id="PTHR32552:SF85">
    <property type="entry name" value="BLL7968 PROTEIN"/>
    <property type="match status" value="1"/>
</dbReference>
<accession>A0ABV4EUX3</accession>
<dbReference type="Gene3D" id="2.40.170.20">
    <property type="entry name" value="TonB-dependent receptor, beta-barrel domain"/>
    <property type="match status" value="1"/>
</dbReference>
<dbReference type="InterPro" id="IPR010105">
    <property type="entry name" value="TonB_sidphr_rcpt"/>
</dbReference>
<proteinExistence type="inferred from homology"/>
<evidence type="ECO:0000256" key="12">
    <source>
        <dbReference type="SAM" id="MobiDB-lite"/>
    </source>
</evidence>
<dbReference type="InterPro" id="IPR012910">
    <property type="entry name" value="Plug_dom"/>
</dbReference>
<keyword evidence="8 15" id="KW-0675">Receptor</keyword>
<comment type="similarity">
    <text evidence="2 10 11">Belongs to the TonB-dependent receptor family.</text>
</comment>
<evidence type="ECO:0000259" key="14">
    <source>
        <dbReference type="Pfam" id="PF07715"/>
    </source>
</evidence>